<evidence type="ECO:0000256" key="1">
    <source>
        <dbReference type="SAM" id="MobiDB-lite"/>
    </source>
</evidence>
<dbReference type="RefSeq" id="XP_018382776.1">
    <property type="nucleotide sequence ID" value="XM_018531067.1"/>
</dbReference>
<proteinExistence type="predicted"/>
<organism evidence="2 3">
    <name type="scientific">Alternaria alternata</name>
    <name type="common">Alternaria rot fungus</name>
    <name type="synonym">Torula alternata</name>
    <dbReference type="NCBI Taxonomy" id="5599"/>
    <lineage>
        <taxon>Eukaryota</taxon>
        <taxon>Fungi</taxon>
        <taxon>Dikarya</taxon>
        <taxon>Ascomycota</taxon>
        <taxon>Pezizomycotina</taxon>
        <taxon>Dothideomycetes</taxon>
        <taxon>Pleosporomycetidae</taxon>
        <taxon>Pleosporales</taxon>
        <taxon>Pleosporineae</taxon>
        <taxon>Pleosporaceae</taxon>
        <taxon>Alternaria</taxon>
        <taxon>Alternaria sect. Alternaria</taxon>
        <taxon>Alternaria alternata complex</taxon>
    </lineage>
</organism>
<dbReference type="EMBL" id="KV441487">
    <property type="protein sequence ID" value="OAG17355.1"/>
    <property type="molecule type" value="Genomic_DNA"/>
</dbReference>
<feature type="region of interest" description="Disordered" evidence="1">
    <location>
        <begin position="107"/>
        <end position="126"/>
    </location>
</feature>
<evidence type="ECO:0000313" key="3">
    <source>
        <dbReference type="Proteomes" id="UP000077248"/>
    </source>
</evidence>
<feature type="compositionally biased region" description="Basic and acidic residues" evidence="1">
    <location>
        <begin position="117"/>
        <end position="126"/>
    </location>
</feature>
<dbReference type="VEuPathDB" id="FungiDB:CC77DRAFT_288339"/>
<protein>
    <submittedName>
        <fullName evidence="2">Uncharacterized protein</fullName>
    </submittedName>
</protein>
<reference evidence="2 3" key="1">
    <citation type="submission" date="2016-05" db="EMBL/GenBank/DDBJ databases">
        <title>Comparative analysis of secretome profiles of manganese(II)-oxidizing ascomycete fungi.</title>
        <authorList>
            <consortium name="DOE Joint Genome Institute"/>
            <person name="Zeiner C.A."/>
            <person name="Purvine S.O."/>
            <person name="Zink E.M."/>
            <person name="Wu S."/>
            <person name="Pasa-Tolic L."/>
            <person name="Chaput D.L."/>
            <person name="Haridas S."/>
            <person name="Grigoriev I.V."/>
            <person name="Santelli C.M."/>
            <person name="Hansel C.M."/>
        </authorList>
    </citation>
    <scope>NUCLEOTIDE SEQUENCE [LARGE SCALE GENOMIC DNA]</scope>
    <source>
        <strain evidence="2 3">SRC1lrK2f</strain>
    </source>
</reference>
<evidence type="ECO:0000313" key="2">
    <source>
        <dbReference type="EMBL" id="OAG17355.1"/>
    </source>
</evidence>
<name>A0A177DCC9_ALTAL</name>
<accession>A0A177DCC9</accession>
<dbReference type="Proteomes" id="UP000077248">
    <property type="component" value="Unassembled WGS sequence"/>
</dbReference>
<dbReference type="KEGG" id="aalt:CC77DRAFT_288339"/>
<dbReference type="GeneID" id="29116661"/>
<dbReference type="AlphaFoldDB" id="A0A177DCC9"/>
<sequence>MVLLFHSDNSYVCGDDDKHAEAKRGGQRREQEADAMTALWHGSDPIRLYSAKTYLDHPTSPSLPDPNYIPHIPYMPLGTRQTRLGDNLPIPVVLPNLGGVSGLVVAQAEDESDEESDKGKAENDKPKSIHRKTLIGIYIYKTTITDDWRQELASAGNDLTKKAIWKYPFVAPQKINSPPA</sequence>
<gene>
    <name evidence="2" type="ORF">CC77DRAFT_288339</name>
</gene>
<keyword evidence="3" id="KW-1185">Reference proteome</keyword>